<name>A0ABQ1VPZ4_9BACL</name>
<protein>
    <submittedName>
        <fullName evidence="1">Uncharacterized protein</fullName>
    </submittedName>
</protein>
<sequence length="49" mass="5414">MLVSESITKSTCTSAEYGTISKLWSLQNTSASSLISMTNLQFIGLYLFF</sequence>
<proteinExistence type="predicted"/>
<evidence type="ECO:0000313" key="1">
    <source>
        <dbReference type="EMBL" id="GGF85571.1"/>
    </source>
</evidence>
<keyword evidence="2" id="KW-1185">Reference proteome</keyword>
<organism evidence="1 2">
    <name type="scientific">Paenibacillus aceti</name>
    <dbReference type="NCBI Taxonomy" id="1820010"/>
    <lineage>
        <taxon>Bacteria</taxon>
        <taxon>Bacillati</taxon>
        <taxon>Bacillota</taxon>
        <taxon>Bacilli</taxon>
        <taxon>Bacillales</taxon>
        <taxon>Paenibacillaceae</taxon>
        <taxon>Paenibacillus</taxon>
    </lineage>
</organism>
<dbReference type="Proteomes" id="UP000608420">
    <property type="component" value="Unassembled WGS sequence"/>
</dbReference>
<gene>
    <name evidence="1" type="ORF">GCM10010913_03780</name>
</gene>
<evidence type="ECO:0000313" key="2">
    <source>
        <dbReference type="Proteomes" id="UP000608420"/>
    </source>
</evidence>
<comment type="caution">
    <text evidence="1">The sequence shown here is derived from an EMBL/GenBank/DDBJ whole genome shotgun (WGS) entry which is preliminary data.</text>
</comment>
<accession>A0ABQ1VPZ4</accession>
<reference evidence="2" key="1">
    <citation type="journal article" date="2019" name="Int. J. Syst. Evol. Microbiol.">
        <title>The Global Catalogue of Microorganisms (GCM) 10K type strain sequencing project: providing services to taxonomists for standard genome sequencing and annotation.</title>
        <authorList>
            <consortium name="The Broad Institute Genomics Platform"/>
            <consortium name="The Broad Institute Genome Sequencing Center for Infectious Disease"/>
            <person name="Wu L."/>
            <person name="Ma J."/>
        </authorList>
    </citation>
    <scope>NUCLEOTIDE SEQUENCE [LARGE SCALE GENOMIC DNA]</scope>
    <source>
        <strain evidence="2">CGMCC 1.15420</strain>
    </source>
</reference>
<dbReference type="EMBL" id="BMIW01000002">
    <property type="protein sequence ID" value="GGF85571.1"/>
    <property type="molecule type" value="Genomic_DNA"/>
</dbReference>